<dbReference type="InterPro" id="IPR036864">
    <property type="entry name" value="Zn2-C6_fun-type_DNA-bd_sf"/>
</dbReference>
<dbReference type="CDD" id="cd00067">
    <property type="entry name" value="GAL4"/>
    <property type="match status" value="1"/>
</dbReference>
<protein>
    <submittedName>
        <fullName evidence="9">Fungal-specific transcription factor domain-containing protein</fullName>
    </submittedName>
</protein>
<keyword evidence="5" id="KW-0539">Nucleus</keyword>
<keyword evidence="6" id="KW-0175">Coiled coil</keyword>
<evidence type="ECO:0000313" key="9">
    <source>
        <dbReference type="EMBL" id="KAH8705682.1"/>
    </source>
</evidence>
<dbReference type="Pfam" id="PF04082">
    <property type="entry name" value="Fungal_trans"/>
    <property type="match status" value="1"/>
</dbReference>
<evidence type="ECO:0000313" key="10">
    <source>
        <dbReference type="Proteomes" id="UP001201262"/>
    </source>
</evidence>
<dbReference type="AlphaFoldDB" id="A0AAD4L496"/>
<dbReference type="GO" id="GO:0000981">
    <property type="term" value="F:DNA-binding transcription factor activity, RNA polymerase II-specific"/>
    <property type="evidence" value="ECO:0007669"/>
    <property type="project" value="InterPro"/>
</dbReference>
<sequence length="856" mass="96499">MAVASGSATDGTPEHDNIIRTHLPSLSTDSITTTSFSVANDAYVNKVAIPRWIRGDKSVNEVNAEVLQRSSRACESCRQRKAKCTKDLPSCRACNDLQVSCYYVDGKIMRTKRELDDITLKAVEYEKLLRDLSTRVDEIDANRIRTTLEKVPICISSDDDLPGPAAVPSSDETGRDGPNNDIDYNWCTDFGSLGAVDCVAEDFNRNERSRASGYIGKGSELHWLQRLRIASGVTSIRPRDFDHPFHHDCDMEPSSTYETLAESYDGLSIVSLNYHLDNVGINVNETIDPYSIPPREYADMLLKAYLTSVHPYFPILGKITFMSQYRRFYDQSGVKPSDKWLAILNMVFAISAKYSYIARVNWVDNDKDHRVYFTRARELSMNGKTLFDHPDLQQVQIEGLIAFYFLTTEQINRSWRVSSIAIRSAIGLGINLSSKSTLTSDISKEVRCRVWWSLYTLEHVLCTMTGRPTCISGDVCLAPLPLPFDEDDFHLPNVSALLSNPVLRQQCITSLTTGLFSCIKQSAMYSPASIPCQTAKDYGARFGSRILESITPNSSLCFLYLTSLTSITQDIISRLYVSHARKPNLDENTITNGAAQVDIWLSNLPGEFNFTIEQTSQVFSKQRLHLACQFYTTRIYLSYPCLFLADRTKQHSTGSFHNRIAILCVESARHVLELILKQPNASEINVLSPWWCLLHVMVQATTVLLQELFFHAVHMPHEIAKIFKLTKKAIHWLLRMSNESSACHRAWELCDACMRHIAPHIGVEVDSLLDVAQNSLTKSSLSGLHNRSSITQMQLDISSSLPDMLYQPLPVQPLQEPNLGDAWIAPEPIQQDEALAYDLAREEIPPYLPNPYDMDL</sequence>
<keyword evidence="10" id="KW-1185">Reference proteome</keyword>
<dbReference type="SMART" id="SM00906">
    <property type="entry name" value="Fungal_trans"/>
    <property type="match status" value="1"/>
</dbReference>
<dbReference type="PROSITE" id="PS50048">
    <property type="entry name" value="ZN2_CY6_FUNGAL_2"/>
    <property type="match status" value="1"/>
</dbReference>
<evidence type="ECO:0000256" key="6">
    <source>
        <dbReference type="SAM" id="Coils"/>
    </source>
</evidence>
<dbReference type="Pfam" id="PF00172">
    <property type="entry name" value="Zn_clus"/>
    <property type="match status" value="1"/>
</dbReference>
<feature type="region of interest" description="Disordered" evidence="7">
    <location>
        <begin position="159"/>
        <end position="178"/>
    </location>
</feature>
<keyword evidence="1" id="KW-0479">Metal-binding</keyword>
<dbReference type="SUPFAM" id="SSF57701">
    <property type="entry name" value="Zn2/Cys6 DNA-binding domain"/>
    <property type="match status" value="1"/>
</dbReference>
<keyword evidence="4" id="KW-0804">Transcription</keyword>
<dbReference type="GO" id="GO:0006351">
    <property type="term" value="P:DNA-templated transcription"/>
    <property type="evidence" value="ECO:0007669"/>
    <property type="project" value="InterPro"/>
</dbReference>
<evidence type="ECO:0000259" key="8">
    <source>
        <dbReference type="PROSITE" id="PS50048"/>
    </source>
</evidence>
<keyword evidence="2" id="KW-0805">Transcription regulation</keyword>
<dbReference type="CDD" id="cd12148">
    <property type="entry name" value="fungal_TF_MHR"/>
    <property type="match status" value="1"/>
</dbReference>
<name>A0AAD4L496_9EURO</name>
<dbReference type="Proteomes" id="UP001201262">
    <property type="component" value="Unassembled WGS sequence"/>
</dbReference>
<keyword evidence="3" id="KW-0238">DNA-binding</keyword>
<evidence type="ECO:0000256" key="1">
    <source>
        <dbReference type="ARBA" id="ARBA00022723"/>
    </source>
</evidence>
<evidence type="ECO:0000256" key="2">
    <source>
        <dbReference type="ARBA" id="ARBA00023015"/>
    </source>
</evidence>
<dbReference type="SMART" id="SM00066">
    <property type="entry name" value="GAL4"/>
    <property type="match status" value="1"/>
</dbReference>
<organism evidence="9 10">
    <name type="scientific">Talaromyces proteolyticus</name>
    <dbReference type="NCBI Taxonomy" id="1131652"/>
    <lineage>
        <taxon>Eukaryota</taxon>
        <taxon>Fungi</taxon>
        <taxon>Dikarya</taxon>
        <taxon>Ascomycota</taxon>
        <taxon>Pezizomycotina</taxon>
        <taxon>Eurotiomycetes</taxon>
        <taxon>Eurotiomycetidae</taxon>
        <taxon>Eurotiales</taxon>
        <taxon>Trichocomaceae</taxon>
        <taxon>Talaromyces</taxon>
        <taxon>Talaromyces sect. Bacilispori</taxon>
    </lineage>
</organism>
<gene>
    <name evidence="9" type="ORF">BGW36DRAFT_284934</name>
</gene>
<dbReference type="GeneID" id="70240564"/>
<proteinExistence type="predicted"/>
<dbReference type="RefSeq" id="XP_046078303.1">
    <property type="nucleotide sequence ID" value="XM_046210277.1"/>
</dbReference>
<dbReference type="GO" id="GO:0008270">
    <property type="term" value="F:zinc ion binding"/>
    <property type="evidence" value="ECO:0007669"/>
    <property type="project" value="InterPro"/>
</dbReference>
<dbReference type="InterPro" id="IPR007219">
    <property type="entry name" value="XnlR_reg_dom"/>
</dbReference>
<dbReference type="InterPro" id="IPR053230">
    <property type="entry name" value="Trans_reg_galc"/>
</dbReference>
<comment type="caution">
    <text evidence="9">The sequence shown here is derived from an EMBL/GenBank/DDBJ whole genome shotgun (WGS) entry which is preliminary data.</text>
</comment>
<feature type="coiled-coil region" evidence="6">
    <location>
        <begin position="108"/>
        <end position="142"/>
    </location>
</feature>
<evidence type="ECO:0000256" key="3">
    <source>
        <dbReference type="ARBA" id="ARBA00023125"/>
    </source>
</evidence>
<dbReference type="InterPro" id="IPR001138">
    <property type="entry name" value="Zn2Cys6_DnaBD"/>
</dbReference>
<evidence type="ECO:0000256" key="7">
    <source>
        <dbReference type="SAM" id="MobiDB-lite"/>
    </source>
</evidence>
<dbReference type="PANTHER" id="PTHR47654">
    <property type="entry name" value="ZN(II)2CYS6 TRANSCRIPTION FACTOR (EUROFUNG)-RELATED"/>
    <property type="match status" value="1"/>
</dbReference>
<reference evidence="9" key="1">
    <citation type="submission" date="2021-12" db="EMBL/GenBank/DDBJ databases">
        <title>Convergent genome expansion in fungi linked to evolution of root-endophyte symbiosis.</title>
        <authorList>
            <consortium name="DOE Joint Genome Institute"/>
            <person name="Ke Y.-H."/>
            <person name="Bonito G."/>
            <person name="Liao H.-L."/>
            <person name="Looney B."/>
            <person name="Rojas-Flechas A."/>
            <person name="Nash J."/>
            <person name="Hameed K."/>
            <person name="Schadt C."/>
            <person name="Martin F."/>
            <person name="Crous P.W."/>
            <person name="Miettinen O."/>
            <person name="Magnuson J.K."/>
            <person name="Labbe J."/>
            <person name="Jacobson D."/>
            <person name="Doktycz M.J."/>
            <person name="Veneault-Fourrey C."/>
            <person name="Kuo A."/>
            <person name="Mondo S."/>
            <person name="Calhoun S."/>
            <person name="Riley R."/>
            <person name="Ohm R."/>
            <person name="LaButti K."/>
            <person name="Andreopoulos B."/>
            <person name="Pangilinan J."/>
            <person name="Nolan M."/>
            <person name="Tritt A."/>
            <person name="Clum A."/>
            <person name="Lipzen A."/>
            <person name="Daum C."/>
            <person name="Barry K."/>
            <person name="Grigoriev I.V."/>
            <person name="Vilgalys R."/>
        </authorList>
    </citation>
    <scope>NUCLEOTIDE SEQUENCE</scope>
    <source>
        <strain evidence="9">PMI_201</strain>
    </source>
</reference>
<dbReference type="Gene3D" id="4.10.240.10">
    <property type="entry name" value="Zn(2)-C6 fungal-type DNA-binding domain"/>
    <property type="match status" value="1"/>
</dbReference>
<evidence type="ECO:0000256" key="5">
    <source>
        <dbReference type="ARBA" id="ARBA00023242"/>
    </source>
</evidence>
<accession>A0AAD4L496</accession>
<dbReference type="GO" id="GO:0003677">
    <property type="term" value="F:DNA binding"/>
    <property type="evidence" value="ECO:0007669"/>
    <property type="project" value="UniProtKB-KW"/>
</dbReference>
<evidence type="ECO:0000256" key="4">
    <source>
        <dbReference type="ARBA" id="ARBA00023163"/>
    </source>
</evidence>
<feature type="domain" description="Zn(2)-C6 fungal-type" evidence="8">
    <location>
        <begin position="73"/>
        <end position="103"/>
    </location>
</feature>
<dbReference type="EMBL" id="JAJTJA010000001">
    <property type="protein sequence ID" value="KAH8705682.1"/>
    <property type="molecule type" value="Genomic_DNA"/>
</dbReference>
<dbReference type="PROSITE" id="PS00463">
    <property type="entry name" value="ZN2_CY6_FUNGAL_1"/>
    <property type="match status" value="1"/>
</dbReference>